<gene>
    <name evidence="11" type="primary">pgk_1</name>
    <name evidence="11" type="ORF">NCTC13076_00118</name>
</gene>
<dbReference type="InterPro" id="IPR036043">
    <property type="entry name" value="Phosphoglycerate_kinase_sf"/>
</dbReference>
<evidence type="ECO:0000256" key="10">
    <source>
        <dbReference type="RuleBase" id="RU000532"/>
    </source>
</evidence>
<dbReference type="PANTHER" id="PTHR11406">
    <property type="entry name" value="PHOSPHOGLYCERATE KINASE"/>
    <property type="match status" value="1"/>
</dbReference>
<dbReference type="GO" id="GO:0005524">
    <property type="term" value="F:ATP binding"/>
    <property type="evidence" value="ECO:0007669"/>
    <property type="project" value="UniProtKB-KW"/>
</dbReference>
<dbReference type="GO" id="GO:0043531">
    <property type="term" value="F:ADP binding"/>
    <property type="evidence" value="ECO:0007669"/>
    <property type="project" value="TreeGrafter"/>
</dbReference>
<keyword evidence="8" id="KW-0067">ATP-binding</keyword>
<comment type="similarity">
    <text evidence="10">Belongs to the phosphoglycerate kinase family.</text>
</comment>
<comment type="catalytic activity">
    <reaction evidence="1 10">
        <text>(2R)-3-phosphoglycerate + ATP = (2R)-3-phospho-glyceroyl phosphate + ADP</text>
        <dbReference type="Rhea" id="RHEA:14801"/>
        <dbReference type="ChEBI" id="CHEBI:30616"/>
        <dbReference type="ChEBI" id="CHEBI:57604"/>
        <dbReference type="ChEBI" id="CHEBI:58272"/>
        <dbReference type="ChEBI" id="CHEBI:456216"/>
        <dbReference type="EC" id="2.7.2.3"/>
    </reaction>
</comment>
<protein>
    <recommendedName>
        <fullName evidence="4 10">Phosphoglycerate kinase</fullName>
        <ecNumber evidence="3 10">2.7.2.3</ecNumber>
    </recommendedName>
</protein>
<keyword evidence="9" id="KW-0324">Glycolysis</keyword>
<dbReference type="PRINTS" id="PR00477">
    <property type="entry name" value="PHGLYCKINASE"/>
</dbReference>
<dbReference type="GO" id="GO:0004618">
    <property type="term" value="F:phosphoglycerate kinase activity"/>
    <property type="evidence" value="ECO:0007669"/>
    <property type="project" value="UniProtKB-EC"/>
</dbReference>
<dbReference type="PANTHER" id="PTHR11406:SF23">
    <property type="entry name" value="PHOSPHOGLYCERATE KINASE 1, CHLOROPLASTIC-RELATED"/>
    <property type="match status" value="1"/>
</dbReference>
<name>A0A2X1WZQ8_9FIRM</name>
<dbReference type="InterPro" id="IPR001576">
    <property type="entry name" value="Phosphoglycerate_kinase"/>
</dbReference>
<evidence type="ECO:0000256" key="4">
    <source>
        <dbReference type="ARBA" id="ARBA00016471"/>
    </source>
</evidence>
<evidence type="ECO:0000256" key="5">
    <source>
        <dbReference type="ARBA" id="ARBA00022679"/>
    </source>
</evidence>
<evidence type="ECO:0000313" key="12">
    <source>
        <dbReference type="Proteomes" id="UP000250070"/>
    </source>
</evidence>
<evidence type="ECO:0000256" key="8">
    <source>
        <dbReference type="ARBA" id="ARBA00022840"/>
    </source>
</evidence>
<reference evidence="11 12" key="1">
    <citation type="submission" date="2018-06" db="EMBL/GenBank/DDBJ databases">
        <authorList>
            <consortium name="Pathogen Informatics"/>
            <person name="Doyle S."/>
        </authorList>
    </citation>
    <scope>NUCLEOTIDE SEQUENCE [LARGE SCALE GENOMIC DNA]</scope>
    <source>
        <strain evidence="11 12">NCTC13076</strain>
    </source>
</reference>
<dbReference type="InterPro" id="IPR015824">
    <property type="entry name" value="Phosphoglycerate_kinase_N"/>
</dbReference>
<sequence length="88" mass="9691">MMPLELPTGLTHQIGVTEFLPSCAGLLVEKEIKYFEDALKNPEKPFAAILGGSKVSDKIGVIENLLEKVDFLVICWCHGQHLLKVKGT</sequence>
<dbReference type="Gene3D" id="3.40.50.1260">
    <property type="entry name" value="Phosphoglycerate kinase, N-terminal domain"/>
    <property type="match status" value="2"/>
</dbReference>
<evidence type="ECO:0000256" key="6">
    <source>
        <dbReference type="ARBA" id="ARBA00022741"/>
    </source>
</evidence>
<evidence type="ECO:0000313" key="11">
    <source>
        <dbReference type="EMBL" id="SPY36196.1"/>
    </source>
</evidence>
<keyword evidence="6" id="KW-0547">Nucleotide-binding</keyword>
<evidence type="ECO:0000256" key="2">
    <source>
        <dbReference type="ARBA" id="ARBA00004838"/>
    </source>
</evidence>
<evidence type="ECO:0000256" key="1">
    <source>
        <dbReference type="ARBA" id="ARBA00000642"/>
    </source>
</evidence>
<evidence type="ECO:0000256" key="9">
    <source>
        <dbReference type="ARBA" id="ARBA00023152"/>
    </source>
</evidence>
<dbReference type="Proteomes" id="UP000250070">
    <property type="component" value="Unassembled WGS sequence"/>
</dbReference>
<comment type="pathway">
    <text evidence="2">Carbohydrate degradation; glycolysis; pyruvate from D-glyceraldehyde 3-phosphate: step 2/5.</text>
</comment>
<dbReference type="EC" id="2.7.2.3" evidence="3 10"/>
<organism evidence="11 12">
    <name type="scientific">Peptoniphilus harei</name>
    <dbReference type="NCBI Taxonomy" id="54005"/>
    <lineage>
        <taxon>Bacteria</taxon>
        <taxon>Bacillati</taxon>
        <taxon>Bacillota</taxon>
        <taxon>Tissierellia</taxon>
        <taxon>Tissierellales</taxon>
        <taxon>Peptoniphilaceae</taxon>
        <taxon>Peptoniphilus</taxon>
    </lineage>
</organism>
<keyword evidence="5 10" id="KW-0808">Transferase</keyword>
<evidence type="ECO:0000256" key="7">
    <source>
        <dbReference type="ARBA" id="ARBA00022777"/>
    </source>
</evidence>
<accession>A0A2X1WZQ8</accession>
<dbReference type="GO" id="GO:0005829">
    <property type="term" value="C:cytosol"/>
    <property type="evidence" value="ECO:0007669"/>
    <property type="project" value="TreeGrafter"/>
</dbReference>
<keyword evidence="7 10" id="KW-0418">Kinase</keyword>
<dbReference type="SUPFAM" id="SSF53748">
    <property type="entry name" value="Phosphoglycerate kinase"/>
    <property type="match status" value="1"/>
</dbReference>
<proteinExistence type="inferred from homology"/>
<dbReference type="UniPathway" id="UPA00109">
    <property type="reaction ID" value="UER00185"/>
</dbReference>
<dbReference type="Pfam" id="PF00162">
    <property type="entry name" value="PGK"/>
    <property type="match status" value="1"/>
</dbReference>
<dbReference type="GO" id="GO:0006094">
    <property type="term" value="P:gluconeogenesis"/>
    <property type="evidence" value="ECO:0007669"/>
    <property type="project" value="TreeGrafter"/>
</dbReference>
<evidence type="ECO:0000256" key="3">
    <source>
        <dbReference type="ARBA" id="ARBA00013061"/>
    </source>
</evidence>
<dbReference type="AlphaFoldDB" id="A0A2X1WZQ8"/>
<dbReference type="GO" id="GO:0006096">
    <property type="term" value="P:glycolytic process"/>
    <property type="evidence" value="ECO:0007669"/>
    <property type="project" value="UniProtKB-UniPathway"/>
</dbReference>
<dbReference type="EMBL" id="UATM01000012">
    <property type="protein sequence ID" value="SPY36196.1"/>
    <property type="molecule type" value="Genomic_DNA"/>
</dbReference>